<organism evidence="2 3">
    <name type="scientific">Mesorhizobium plurifarium</name>
    <dbReference type="NCBI Taxonomy" id="69974"/>
    <lineage>
        <taxon>Bacteria</taxon>
        <taxon>Pseudomonadati</taxon>
        <taxon>Pseudomonadota</taxon>
        <taxon>Alphaproteobacteria</taxon>
        <taxon>Hyphomicrobiales</taxon>
        <taxon>Phyllobacteriaceae</taxon>
        <taxon>Mesorhizobium</taxon>
    </lineage>
</organism>
<evidence type="ECO:0000313" key="3">
    <source>
        <dbReference type="Proteomes" id="UP000046122"/>
    </source>
</evidence>
<accession>A0A090G7J8</accession>
<feature type="compositionally biased region" description="Basic and acidic residues" evidence="1">
    <location>
        <begin position="84"/>
        <end position="97"/>
    </location>
</feature>
<feature type="region of interest" description="Disordered" evidence="1">
    <location>
        <begin position="73"/>
        <end position="108"/>
    </location>
</feature>
<reference evidence="2 3" key="1">
    <citation type="submission" date="2014-08" db="EMBL/GenBank/DDBJ databases">
        <authorList>
            <person name="Moulin Lionel"/>
        </authorList>
    </citation>
    <scope>NUCLEOTIDE SEQUENCE [LARGE SCALE GENOMIC DNA]</scope>
</reference>
<gene>
    <name evidence="2" type="ORF">MPL3365_30319</name>
</gene>
<dbReference type="EMBL" id="CCNE01000023">
    <property type="protein sequence ID" value="CDX58803.1"/>
    <property type="molecule type" value="Genomic_DNA"/>
</dbReference>
<evidence type="ECO:0000256" key="1">
    <source>
        <dbReference type="SAM" id="MobiDB-lite"/>
    </source>
</evidence>
<dbReference type="Proteomes" id="UP000046122">
    <property type="component" value="Unassembled WGS sequence"/>
</dbReference>
<protein>
    <submittedName>
        <fullName evidence="2">Putative conjugual transfert protein, traC</fullName>
    </submittedName>
</protein>
<evidence type="ECO:0000313" key="2">
    <source>
        <dbReference type="EMBL" id="CDX58803.1"/>
    </source>
</evidence>
<proteinExistence type="predicted"/>
<name>A0A090G7J8_MESPL</name>
<sequence>MRKPRDFDAELTALEDKARELKNRKVQQLGELVIATGADALSADELAGALIALGDTKDAGKKEAWAKRGAAFFQSRSRRTAQATDRDADGTPARPDRPQPASGGTGAA</sequence>
<dbReference type="AlphaFoldDB" id="A0A090G7J8"/>
<dbReference type="InterPro" id="IPR009444">
    <property type="entry name" value="Conjugal_tfr_TraD_a-type"/>
</dbReference>
<dbReference type="Pfam" id="PF06412">
    <property type="entry name" value="TraD"/>
    <property type="match status" value="1"/>
</dbReference>